<evidence type="ECO:0000313" key="3">
    <source>
        <dbReference type="Proteomes" id="UP001152172"/>
    </source>
</evidence>
<feature type="domain" description="MOSC" evidence="1">
    <location>
        <begin position="28"/>
        <end position="162"/>
    </location>
</feature>
<dbReference type="Proteomes" id="UP001152172">
    <property type="component" value="Unassembled WGS sequence"/>
</dbReference>
<dbReference type="InterPro" id="IPR052353">
    <property type="entry name" value="Benzoxazolinone_Detox_Enz"/>
</dbReference>
<sequence length="213" mass="24432">MKLIAISVGKPRTVKNELGEELRSGIFKNQVTEAYLTKDGFDNDGVADLKHHGGLDRAVCMYSVEHYRSWSKEFRMDFPVSAIGENLLVENMLEENIHIGDRFSIGEAIIEVTQGRIPCNTINQRTGIKPLMKRMIETGHTGYLCRVIKEGRITNTDRIERIFEHPEKVTVSYAHSIYFYQKDSKEGIENILKVDELADEWRVKLEKMLSKIG</sequence>
<dbReference type="InterPro" id="IPR005302">
    <property type="entry name" value="MoCF_Sase_C"/>
</dbReference>
<dbReference type="Pfam" id="PF03473">
    <property type="entry name" value="MOSC"/>
    <property type="match status" value="1"/>
</dbReference>
<dbReference type="EMBL" id="JAMKBI010000002">
    <property type="protein sequence ID" value="MCZ8532443.1"/>
    <property type="molecule type" value="Genomic_DNA"/>
</dbReference>
<protein>
    <submittedName>
        <fullName evidence="2">MOSC domain-containing protein</fullName>
    </submittedName>
</protein>
<dbReference type="Pfam" id="PF03475">
    <property type="entry name" value="YiiM_3-alpha"/>
    <property type="match status" value="1"/>
</dbReference>
<evidence type="ECO:0000259" key="1">
    <source>
        <dbReference type="PROSITE" id="PS51340"/>
    </source>
</evidence>
<keyword evidence="3" id="KW-1185">Reference proteome</keyword>
<dbReference type="GO" id="GO:0003824">
    <property type="term" value="F:catalytic activity"/>
    <property type="evidence" value="ECO:0007669"/>
    <property type="project" value="InterPro"/>
</dbReference>
<dbReference type="InterPro" id="IPR011037">
    <property type="entry name" value="Pyrv_Knase-like_insert_dom_sf"/>
</dbReference>
<dbReference type="PROSITE" id="PS51340">
    <property type="entry name" value="MOSC"/>
    <property type="match status" value="1"/>
</dbReference>
<gene>
    <name evidence="2" type="ORF">M9R61_03640</name>
</gene>
<evidence type="ECO:0000313" key="2">
    <source>
        <dbReference type="EMBL" id="MCZ8532443.1"/>
    </source>
</evidence>
<dbReference type="RefSeq" id="WP_269921204.1">
    <property type="nucleotide sequence ID" value="NZ_JAMKBI010000002.1"/>
</dbReference>
<dbReference type="PANTHER" id="PTHR30212:SF2">
    <property type="entry name" value="PROTEIN YIIM"/>
    <property type="match status" value="1"/>
</dbReference>
<organism evidence="2 3">
    <name type="scientific">Psychrobacillus psychrodurans</name>
    <dbReference type="NCBI Taxonomy" id="126157"/>
    <lineage>
        <taxon>Bacteria</taxon>
        <taxon>Bacillati</taxon>
        <taxon>Bacillota</taxon>
        <taxon>Bacilli</taxon>
        <taxon>Bacillales</taxon>
        <taxon>Bacillaceae</taxon>
        <taxon>Psychrobacillus</taxon>
    </lineage>
</organism>
<dbReference type="SUPFAM" id="SSF50800">
    <property type="entry name" value="PK beta-barrel domain-like"/>
    <property type="match status" value="1"/>
</dbReference>
<dbReference type="GO" id="GO:0030170">
    <property type="term" value="F:pyridoxal phosphate binding"/>
    <property type="evidence" value="ECO:0007669"/>
    <property type="project" value="InterPro"/>
</dbReference>
<proteinExistence type="predicted"/>
<dbReference type="GO" id="GO:0030151">
    <property type="term" value="F:molybdenum ion binding"/>
    <property type="evidence" value="ECO:0007669"/>
    <property type="project" value="InterPro"/>
</dbReference>
<comment type="caution">
    <text evidence="2">The sequence shown here is derived from an EMBL/GenBank/DDBJ whole genome shotgun (WGS) entry which is preliminary data.</text>
</comment>
<dbReference type="Gene3D" id="2.40.33.20">
    <property type="entry name" value="PK beta-barrel domain-like"/>
    <property type="match status" value="1"/>
</dbReference>
<dbReference type="InterPro" id="IPR005163">
    <property type="entry name" value="Tri_helical_YiiM-like"/>
</dbReference>
<name>A0A9X3R9T2_9BACI</name>
<dbReference type="PANTHER" id="PTHR30212">
    <property type="entry name" value="PROTEIN YIIM"/>
    <property type="match status" value="1"/>
</dbReference>
<accession>A0A9X3R9T2</accession>
<reference evidence="2" key="1">
    <citation type="submission" date="2022-05" db="EMBL/GenBank/DDBJ databases">
        <authorList>
            <person name="Colautti A."/>
            <person name="Iacumin L."/>
        </authorList>
    </citation>
    <scope>NUCLEOTIDE SEQUENCE</scope>
    <source>
        <strain evidence="2">DSM 30747</strain>
    </source>
</reference>
<dbReference type="AlphaFoldDB" id="A0A9X3R9T2"/>